<sequence length="270" mass="30359">MHGAIHVTRTINNDQGWFVTTVRKVMQSIGFLGPAFFLSQLSHVDSTAMAVFCMACNKFQRPGVQAVISLMAMVPLLLNINEWQCYHGNGWPKLMGTKTLSGKCDDKLYVIGNDIAEGTRLAWFRRSHIINTLIHMLNYNKADVTVFNEYPQEDDKHKAQCKVKKCFSIEERDGNVTISVVHEGERKPFIRGKKDGGFGNASKYLINLMDSFGKGLGEVVISSNSAVTHPQDGPDFMAKDARLLNYPFPYLYDHVSLSQPLWAAIQPNWT</sequence>
<reference evidence="1" key="2">
    <citation type="submission" date="2022-01" db="EMBL/GenBank/DDBJ databases">
        <authorList>
            <person name="Yamashiro T."/>
            <person name="Shiraishi A."/>
            <person name="Satake H."/>
            <person name="Nakayama K."/>
        </authorList>
    </citation>
    <scope>NUCLEOTIDE SEQUENCE</scope>
</reference>
<dbReference type="EMBL" id="BQNB010011770">
    <property type="protein sequence ID" value="GJS94941.1"/>
    <property type="molecule type" value="Genomic_DNA"/>
</dbReference>
<keyword evidence="2" id="KW-1185">Reference proteome</keyword>
<evidence type="ECO:0000313" key="2">
    <source>
        <dbReference type="Proteomes" id="UP001151760"/>
    </source>
</evidence>
<proteinExistence type="predicted"/>
<name>A0ABQ5A071_9ASTR</name>
<dbReference type="PANTHER" id="PTHR43640:SF1">
    <property type="entry name" value="THIOREDOXIN-DEPENDENT PEROXIREDOXIN"/>
    <property type="match status" value="1"/>
</dbReference>
<dbReference type="InterPro" id="IPR047262">
    <property type="entry name" value="PRX-like1"/>
</dbReference>
<evidence type="ECO:0000313" key="1">
    <source>
        <dbReference type="EMBL" id="GJS94941.1"/>
    </source>
</evidence>
<accession>A0ABQ5A071</accession>
<dbReference type="Proteomes" id="UP001151760">
    <property type="component" value="Unassembled WGS sequence"/>
</dbReference>
<gene>
    <name evidence="1" type="ORF">Tco_0801909</name>
</gene>
<protein>
    <submittedName>
        <fullName evidence="1">Uncharacterized protein</fullName>
    </submittedName>
</protein>
<reference evidence="1" key="1">
    <citation type="journal article" date="2022" name="Int. J. Mol. Sci.">
        <title>Draft Genome of Tanacetum Coccineum: Genomic Comparison of Closely Related Tanacetum-Family Plants.</title>
        <authorList>
            <person name="Yamashiro T."/>
            <person name="Shiraishi A."/>
            <person name="Nakayama K."/>
            <person name="Satake H."/>
        </authorList>
    </citation>
    <scope>NUCLEOTIDE SEQUENCE</scope>
</reference>
<comment type="caution">
    <text evidence="1">The sequence shown here is derived from an EMBL/GenBank/DDBJ whole genome shotgun (WGS) entry which is preliminary data.</text>
</comment>
<organism evidence="1 2">
    <name type="scientific">Tanacetum coccineum</name>
    <dbReference type="NCBI Taxonomy" id="301880"/>
    <lineage>
        <taxon>Eukaryota</taxon>
        <taxon>Viridiplantae</taxon>
        <taxon>Streptophyta</taxon>
        <taxon>Embryophyta</taxon>
        <taxon>Tracheophyta</taxon>
        <taxon>Spermatophyta</taxon>
        <taxon>Magnoliopsida</taxon>
        <taxon>eudicotyledons</taxon>
        <taxon>Gunneridae</taxon>
        <taxon>Pentapetalae</taxon>
        <taxon>asterids</taxon>
        <taxon>campanulids</taxon>
        <taxon>Asterales</taxon>
        <taxon>Asteraceae</taxon>
        <taxon>Asteroideae</taxon>
        <taxon>Anthemideae</taxon>
        <taxon>Anthemidinae</taxon>
        <taxon>Tanacetum</taxon>
    </lineage>
</organism>
<dbReference type="PANTHER" id="PTHR43640">
    <property type="entry name" value="OS07G0260300 PROTEIN"/>
    <property type="match status" value="1"/>
</dbReference>